<dbReference type="EMBL" id="MU005588">
    <property type="protein sequence ID" value="KAF2682150.1"/>
    <property type="molecule type" value="Genomic_DNA"/>
</dbReference>
<dbReference type="OrthoDB" id="10628911at2759"/>
<evidence type="ECO:0000313" key="2">
    <source>
        <dbReference type="EMBL" id="KAF2682150.1"/>
    </source>
</evidence>
<feature type="region of interest" description="Disordered" evidence="1">
    <location>
        <begin position="184"/>
        <end position="206"/>
    </location>
</feature>
<evidence type="ECO:0000256" key="1">
    <source>
        <dbReference type="SAM" id="MobiDB-lite"/>
    </source>
</evidence>
<keyword evidence="3" id="KW-1185">Reference proteome</keyword>
<dbReference type="AlphaFoldDB" id="A0A6G1IVZ2"/>
<reference evidence="2" key="1">
    <citation type="journal article" date="2020" name="Stud. Mycol.">
        <title>101 Dothideomycetes genomes: a test case for predicting lifestyles and emergence of pathogens.</title>
        <authorList>
            <person name="Haridas S."/>
            <person name="Albert R."/>
            <person name="Binder M."/>
            <person name="Bloem J."/>
            <person name="Labutti K."/>
            <person name="Salamov A."/>
            <person name="Andreopoulos B."/>
            <person name="Baker S."/>
            <person name="Barry K."/>
            <person name="Bills G."/>
            <person name="Bluhm B."/>
            <person name="Cannon C."/>
            <person name="Castanera R."/>
            <person name="Culley D."/>
            <person name="Daum C."/>
            <person name="Ezra D."/>
            <person name="Gonzalez J."/>
            <person name="Henrissat B."/>
            <person name="Kuo A."/>
            <person name="Liang C."/>
            <person name="Lipzen A."/>
            <person name="Lutzoni F."/>
            <person name="Magnuson J."/>
            <person name="Mondo S."/>
            <person name="Nolan M."/>
            <person name="Ohm R."/>
            <person name="Pangilinan J."/>
            <person name="Park H.-J."/>
            <person name="Ramirez L."/>
            <person name="Alfaro M."/>
            <person name="Sun H."/>
            <person name="Tritt A."/>
            <person name="Yoshinaga Y."/>
            <person name="Zwiers L.-H."/>
            <person name="Turgeon B."/>
            <person name="Goodwin S."/>
            <person name="Spatafora J."/>
            <person name="Crous P."/>
            <person name="Grigoriev I."/>
        </authorList>
    </citation>
    <scope>NUCLEOTIDE SEQUENCE</scope>
    <source>
        <strain evidence="2">CBS 122367</strain>
    </source>
</reference>
<name>A0A6G1IVZ2_9PLEO</name>
<gene>
    <name evidence="2" type="ORF">K458DRAFT_72811</name>
</gene>
<organism evidence="2 3">
    <name type="scientific">Lentithecium fluviatile CBS 122367</name>
    <dbReference type="NCBI Taxonomy" id="1168545"/>
    <lineage>
        <taxon>Eukaryota</taxon>
        <taxon>Fungi</taxon>
        <taxon>Dikarya</taxon>
        <taxon>Ascomycota</taxon>
        <taxon>Pezizomycotina</taxon>
        <taxon>Dothideomycetes</taxon>
        <taxon>Pleosporomycetidae</taxon>
        <taxon>Pleosporales</taxon>
        <taxon>Massarineae</taxon>
        <taxon>Lentitheciaceae</taxon>
        <taxon>Lentithecium</taxon>
    </lineage>
</organism>
<sequence length="206" mass="23111">MRPFDGPLRPAYNYAPTTALRHAREDVPSRLTSQPSRPVLAPSSRRASDQDVVLPSVERDPGVPPEATPHERRRGDSVSYVDAQTPKRKSFPSSIYSLQERYPEQAAKRSRPVYDDSYTQALPRAHDEPTNLTSSPMRPANGGQRDYYAGPSNQAYVLAPARDSPRGHIPEYDRPSGIRVLAPIEYSASRKEPSRYPAESGRYRLH</sequence>
<evidence type="ECO:0000313" key="3">
    <source>
        <dbReference type="Proteomes" id="UP000799291"/>
    </source>
</evidence>
<feature type="region of interest" description="Disordered" evidence="1">
    <location>
        <begin position="1"/>
        <end position="153"/>
    </location>
</feature>
<proteinExistence type="predicted"/>
<protein>
    <submittedName>
        <fullName evidence="2">Uncharacterized protein</fullName>
    </submittedName>
</protein>
<dbReference type="Proteomes" id="UP000799291">
    <property type="component" value="Unassembled WGS sequence"/>
</dbReference>
<accession>A0A6G1IVZ2</accession>